<evidence type="ECO:0000256" key="1">
    <source>
        <dbReference type="SAM" id="MobiDB-lite"/>
    </source>
</evidence>
<name>A0ABR1TX70_9PEZI</name>
<feature type="region of interest" description="Disordered" evidence="1">
    <location>
        <begin position="230"/>
        <end position="336"/>
    </location>
</feature>
<gene>
    <name evidence="2" type="ORF">PG994_012181</name>
</gene>
<feature type="region of interest" description="Disordered" evidence="1">
    <location>
        <begin position="57"/>
        <end position="83"/>
    </location>
</feature>
<accession>A0ABR1TX70</accession>
<evidence type="ECO:0000313" key="2">
    <source>
        <dbReference type="EMBL" id="KAK8050451.1"/>
    </source>
</evidence>
<dbReference type="RefSeq" id="XP_066712700.1">
    <property type="nucleotide sequence ID" value="XM_066863590.1"/>
</dbReference>
<proteinExistence type="predicted"/>
<protein>
    <submittedName>
        <fullName evidence="2">Uncharacterized protein</fullName>
    </submittedName>
</protein>
<evidence type="ECO:0000313" key="3">
    <source>
        <dbReference type="Proteomes" id="UP001480595"/>
    </source>
</evidence>
<keyword evidence="3" id="KW-1185">Reference proteome</keyword>
<dbReference type="Proteomes" id="UP001480595">
    <property type="component" value="Unassembled WGS sequence"/>
</dbReference>
<organism evidence="2 3">
    <name type="scientific">Apiospora phragmitis</name>
    <dbReference type="NCBI Taxonomy" id="2905665"/>
    <lineage>
        <taxon>Eukaryota</taxon>
        <taxon>Fungi</taxon>
        <taxon>Dikarya</taxon>
        <taxon>Ascomycota</taxon>
        <taxon>Pezizomycotina</taxon>
        <taxon>Sordariomycetes</taxon>
        <taxon>Xylariomycetidae</taxon>
        <taxon>Amphisphaeriales</taxon>
        <taxon>Apiosporaceae</taxon>
        <taxon>Apiospora</taxon>
    </lineage>
</organism>
<feature type="compositionally biased region" description="Basic and acidic residues" evidence="1">
    <location>
        <begin position="305"/>
        <end position="317"/>
    </location>
</feature>
<comment type="caution">
    <text evidence="2">The sequence shown here is derived from an EMBL/GenBank/DDBJ whole genome shotgun (WGS) entry which is preliminary data.</text>
</comment>
<reference evidence="2 3" key="1">
    <citation type="submission" date="2023-01" db="EMBL/GenBank/DDBJ databases">
        <title>Analysis of 21 Apiospora genomes using comparative genomics revels a genus with tremendous synthesis potential of carbohydrate active enzymes and secondary metabolites.</title>
        <authorList>
            <person name="Sorensen T."/>
        </authorList>
    </citation>
    <scope>NUCLEOTIDE SEQUENCE [LARGE SCALE GENOMIC DNA]</scope>
    <source>
        <strain evidence="2 3">CBS 135458</strain>
    </source>
</reference>
<dbReference type="EMBL" id="JAQQWL010000011">
    <property type="protein sequence ID" value="KAK8050451.1"/>
    <property type="molecule type" value="Genomic_DNA"/>
</dbReference>
<feature type="compositionally biased region" description="Low complexity" evidence="1">
    <location>
        <begin position="269"/>
        <end position="302"/>
    </location>
</feature>
<sequence>MTAPLSPPATDAAGTVIVFVPLTTAFTASPSCSTLFRQNGPSLVAYDPGYGLEIDTRTGGGRCAPAPSRPAHGRQPGAPDLSRRLVDAGLVPEGREEHRGHVLSIKSLTRPLPSALRHRGYKLANGLPGSIKGHCRSTAVSGDVLTYAMTAYSDSSAWQTATTTLTTGSFIGAIAVVGWNIRAKTGTAAAPTTASASRGAIAPQLPATAIPRRGELIVIIIAIISAGLQRQRDDHRREPRRRGAGAGRGAAGGAAAAAPVLQPERSTWGELAAGPAPPAVAEVAEQQSQSPPWWWAELPAPLGRSRTDAGMKRRPSELPDAPYQRPVAELDGGWQR</sequence>
<dbReference type="GeneID" id="92096653"/>